<sequence length="973" mass="109048">MPGFVAFKRRWSTGSDDFVLPGAILFIIHFVLFLVLTIYTSISSELHLWASQDVSNLKNVNANETDIEKAKCAQWIQASCLGYIALLVIGLVLEAILVAFSMQGTVVNAEPRKPVEYIIYCRIALGVTEVIFSIVVASYLKNMWEDCTVFSRFLYMLGAMVGITLAIMLIVILVAICTYDSTGRSFYHVKRATQKESLSNADFNKLRADFDQSLQNSWVKSLRRFCCCTRDNQNTQVALEEVSHLLRKFFKDVDVVPSDLLAGLILLRHKQCCVEKEQVEANDSEVEEFMCGKPIKRDTVYVDFTNPREREHLSDLIYYCHYAVASYGSLFFLVDNPGLGLCKLMNQCMCGGSCCGEQSSQFQKTNVNKDPCNCQTSAVQQSLHRKISNTDIVYASWKNDIYIQPFYVSVDHNKKAVVVTIRGSLSEIDALTDMVAQSTPIQVTGNQDGTWKGHKGIVQAAVHMKKQLMERMILSQAFGRDLNKQTKNYRLVIVGHSLGAGVASILAILLRPVYHDLVCYAFAPPGGLLSLSAVQASKDYIYTAVFGKDLIMRTGIAQLEKMKKDILHLLCHTKTPKYRIILGNCLRSAEDRHSLLTNDQDNGELVEQISFKCLSDTAQDGVLEQEDLFPPGRIIHFVYRKEYKKRLWGRSAAPGKHFALEANNTKDFQEILVSHNMITHHWPQKLLKAMEKVLQAAQLSDTVKRYSQSATLPSHTPLRSNDNEKTNLLKNSQAQPDILMGTGICEEHSRAIVDENWRYGTDQEMKARAPLAKMDSFPESSSSVGSPISPSSVKTLSLVKTVETIAEVNEYNNNTNNNKDVDEGLGHFSPETSSGEFKPSFNMDAVEAKEKLEKRPSADSNQGSSLINRFENYIDVVLQDSQETPNDTKILRSKSLPASQARLAQDNEMVKRAQFEPNLIPKPPRTHSLSKRPTALVIKKRDYASAPPSRTTTPCTAGDENTYESEDTFVSIE</sequence>
<evidence type="ECO:0000256" key="7">
    <source>
        <dbReference type="ARBA" id="ARBA00022801"/>
    </source>
</evidence>
<dbReference type="Proteomes" id="UP001642483">
    <property type="component" value="Unassembled WGS sequence"/>
</dbReference>
<dbReference type="InterPro" id="IPR052214">
    <property type="entry name" value="DAG_Lipase-Related"/>
</dbReference>
<dbReference type="PANTHER" id="PTHR45792">
    <property type="entry name" value="DIACYLGLYCEROL LIPASE HOMOLOG-RELATED"/>
    <property type="match status" value="1"/>
</dbReference>
<evidence type="ECO:0000256" key="2">
    <source>
        <dbReference type="ARBA" id="ARBA00004651"/>
    </source>
</evidence>
<dbReference type="EC" id="3.1.1.116" evidence="14"/>
<evidence type="ECO:0000256" key="11">
    <source>
        <dbReference type="ARBA" id="ARBA00023098"/>
    </source>
</evidence>
<evidence type="ECO:0000256" key="8">
    <source>
        <dbReference type="ARBA" id="ARBA00022837"/>
    </source>
</evidence>
<feature type="transmembrane region" description="Helical" evidence="16">
    <location>
        <begin position="18"/>
        <end position="39"/>
    </location>
</feature>
<keyword evidence="10 16" id="KW-1133">Transmembrane helix</keyword>
<keyword evidence="9" id="KW-0442">Lipid degradation</keyword>
<comment type="cofactor">
    <cofactor evidence="1">
        <name>Ca(2+)</name>
        <dbReference type="ChEBI" id="CHEBI:29108"/>
    </cofactor>
</comment>
<evidence type="ECO:0000256" key="16">
    <source>
        <dbReference type="SAM" id="Phobius"/>
    </source>
</evidence>
<evidence type="ECO:0000256" key="15">
    <source>
        <dbReference type="SAM" id="MobiDB-lite"/>
    </source>
</evidence>
<keyword evidence="8" id="KW-0106">Calcium</keyword>
<evidence type="ECO:0000259" key="17">
    <source>
        <dbReference type="Pfam" id="PF01764"/>
    </source>
</evidence>
<feature type="domain" description="Fungal lipase-type" evidence="17">
    <location>
        <begin position="418"/>
        <end position="526"/>
    </location>
</feature>
<dbReference type="EMBL" id="CAWYQH010000163">
    <property type="protein sequence ID" value="CAK8697424.1"/>
    <property type="molecule type" value="Genomic_DNA"/>
</dbReference>
<comment type="catalytic activity">
    <reaction evidence="13">
        <text>a 1,2-diacyl-sn-glycerol + H2O = a 2-acylglycerol + a fatty acid + H(+)</text>
        <dbReference type="Rhea" id="RHEA:33275"/>
        <dbReference type="ChEBI" id="CHEBI:15377"/>
        <dbReference type="ChEBI" id="CHEBI:15378"/>
        <dbReference type="ChEBI" id="CHEBI:17389"/>
        <dbReference type="ChEBI" id="CHEBI:17815"/>
        <dbReference type="ChEBI" id="CHEBI:28868"/>
        <dbReference type="EC" id="3.1.1.116"/>
    </reaction>
    <physiologicalReaction direction="left-to-right" evidence="13">
        <dbReference type="Rhea" id="RHEA:33276"/>
    </physiologicalReaction>
</comment>
<gene>
    <name evidence="18" type="ORF">CVLEPA_LOCUS30653</name>
</gene>
<evidence type="ECO:0000256" key="4">
    <source>
        <dbReference type="ARBA" id="ARBA00022553"/>
    </source>
</evidence>
<evidence type="ECO:0000256" key="5">
    <source>
        <dbReference type="ARBA" id="ARBA00022692"/>
    </source>
</evidence>
<dbReference type="Pfam" id="PF01764">
    <property type="entry name" value="Lipase_3"/>
    <property type="match status" value="1"/>
</dbReference>
<feature type="transmembrane region" description="Helical" evidence="16">
    <location>
        <begin position="119"/>
        <end position="140"/>
    </location>
</feature>
<name>A0ABP0H3B7_CLALP</name>
<evidence type="ECO:0000256" key="9">
    <source>
        <dbReference type="ARBA" id="ARBA00022963"/>
    </source>
</evidence>
<dbReference type="InterPro" id="IPR029058">
    <property type="entry name" value="AB_hydrolase_fold"/>
</dbReference>
<feature type="transmembrane region" description="Helical" evidence="16">
    <location>
        <begin position="83"/>
        <end position="107"/>
    </location>
</feature>
<dbReference type="InterPro" id="IPR002921">
    <property type="entry name" value="Fungal_lipase-type"/>
</dbReference>
<keyword evidence="12 16" id="KW-0472">Membrane</keyword>
<keyword evidence="5 16" id="KW-0812">Transmembrane</keyword>
<evidence type="ECO:0000256" key="6">
    <source>
        <dbReference type="ARBA" id="ARBA00022723"/>
    </source>
</evidence>
<feature type="transmembrane region" description="Helical" evidence="16">
    <location>
        <begin position="152"/>
        <end position="176"/>
    </location>
</feature>
<evidence type="ECO:0000313" key="19">
    <source>
        <dbReference type="Proteomes" id="UP001642483"/>
    </source>
</evidence>
<dbReference type="Gene3D" id="3.40.50.1820">
    <property type="entry name" value="alpha/beta hydrolase"/>
    <property type="match status" value="1"/>
</dbReference>
<evidence type="ECO:0000256" key="12">
    <source>
        <dbReference type="ARBA" id="ARBA00023136"/>
    </source>
</evidence>
<evidence type="ECO:0000256" key="10">
    <source>
        <dbReference type="ARBA" id="ARBA00022989"/>
    </source>
</evidence>
<evidence type="ECO:0000313" key="18">
    <source>
        <dbReference type="EMBL" id="CAK8697424.1"/>
    </source>
</evidence>
<keyword evidence="3" id="KW-1003">Cell membrane</keyword>
<keyword evidence="11" id="KW-0443">Lipid metabolism</keyword>
<proteinExistence type="predicted"/>
<protein>
    <recommendedName>
        <fullName evidence="14">sn-1-specific diacylglycerol lipase</fullName>
        <ecNumber evidence="14">3.1.1.116</ecNumber>
    </recommendedName>
</protein>
<keyword evidence="4" id="KW-0597">Phosphoprotein</keyword>
<comment type="subcellular location">
    <subcellularLocation>
        <location evidence="2">Cell membrane</location>
        <topology evidence="2">Multi-pass membrane protein</topology>
    </subcellularLocation>
</comment>
<organism evidence="18 19">
    <name type="scientific">Clavelina lepadiformis</name>
    <name type="common">Light-bulb sea squirt</name>
    <name type="synonym">Ascidia lepadiformis</name>
    <dbReference type="NCBI Taxonomy" id="159417"/>
    <lineage>
        <taxon>Eukaryota</taxon>
        <taxon>Metazoa</taxon>
        <taxon>Chordata</taxon>
        <taxon>Tunicata</taxon>
        <taxon>Ascidiacea</taxon>
        <taxon>Aplousobranchia</taxon>
        <taxon>Clavelinidae</taxon>
        <taxon>Clavelina</taxon>
    </lineage>
</organism>
<dbReference type="PANTHER" id="PTHR45792:SF8">
    <property type="entry name" value="DIACYLGLYCEROL LIPASE-ALPHA"/>
    <property type="match status" value="1"/>
</dbReference>
<keyword evidence="7" id="KW-0378">Hydrolase</keyword>
<dbReference type="SUPFAM" id="SSF53474">
    <property type="entry name" value="alpha/beta-Hydrolases"/>
    <property type="match status" value="1"/>
</dbReference>
<dbReference type="CDD" id="cd00519">
    <property type="entry name" value="Lipase_3"/>
    <property type="match status" value="1"/>
</dbReference>
<accession>A0ABP0H3B7</accession>
<evidence type="ECO:0000256" key="3">
    <source>
        <dbReference type="ARBA" id="ARBA00022475"/>
    </source>
</evidence>
<evidence type="ECO:0000256" key="14">
    <source>
        <dbReference type="ARBA" id="ARBA00026104"/>
    </source>
</evidence>
<feature type="region of interest" description="Disordered" evidence="15">
    <location>
        <begin position="941"/>
        <end position="973"/>
    </location>
</feature>
<evidence type="ECO:0000256" key="13">
    <source>
        <dbReference type="ARBA" id="ARBA00024531"/>
    </source>
</evidence>
<evidence type="ECO:0000256" key="1">
    <source>
        <dbReference type="ARBA" id="ARBA00001913"/>
    </source>
</evidence>
<reference evidence="18 19" key="1">
    <citation type="submission" date="2024-02" db="EMBL/GenBank/DDBJ databases">
        <authorList>
            <person name="Daric V."/>
            <person name="Darras S."/>
        </authorList>
    </citation>
    <scope>NUCLEOTIDE SEQUENCE [LARGE SCALE GENOMIC DNA]</scope>
</reference>
<keyword evidence="19" id="KW-1185">Reference proteome</keyword>
<keyword evidence="6" id="KW-0479">Metal-binding</keyword>
<comment type="caution">
    <text evidence="18">The sequence shown here is derived from an EMBL/GenBank/DDBJ whole genome shotgun (WGS) entry which is preliminary data.</text>
</comment>